<proteinExistence type="predicted"/>
<dbReference type="AlphaFoldDB" id="A0A4Y2WD95"/>
<comment type="caution">
    <text evidence="3">The sequence shown here is derived from an EMBL/GenBank/DDBJ whole genome shotgun (WGS) entry which is preliminary data.</text>
</comment>
<sequence>MTMSPFPLTVAVFFCVSVTWTWALPKRPFSNGASSGAGEIPEEFPQVNNEGLDDVLRTLCEFRFFGSCSLLQTADNSTYDQ</sequence>
<name>A0A4Y2WD95_ARAVE</name>
<evidence type="ECO:0000313" key="3">
    <source>
        <dbReference type="EMBL" id="GBO35425.1"/>
    </source>
</evidence>
<keyword evidence="1" id="KW-0732">Signal</keyword>
<evidence type="ECO:0000256" key="1">
    <source>
        <dbReference type="SAM" id="SignalP"/>
    </source>
</evidence>
<evidence type="ECO:0000313" key="4">
    <source>
        <dbReference type="Proteomes" id="UP000499080"/>
    </source>
</evidence>
<evidence type="ECO:0000313" key="2">
    <source>
        <dbReference type="EMBL" id="GBO22643.1"/>
    </source>
</evidence>
<organism evidence="3 4">
    <name type="scientific">Araneus ventricosus</name>
    <name type="common">Orbweaver spider</name>
    <name type="synonym">Epeira ventricosa</name>
    <dbReference type="NCBI Taxonomy" id="182803"/>
    <lineage>
        <taxon>Eukaryota</taxon>
        <taxon>Metazoa</taxon>
        <taxon>Ecdysozoa</taxon>
        <taxon>Arthropoda</taxon>
        <taxon>Chelicerata</taxon>
        <taxon>Arachnida</taxon>
        <taxon>Araneae</taxon>
        <taxon>Araneomorphae</taxon>
        <taxon>Entelegynae</taxon>
        <taxon>Araneoidea</taxon>
        <taxon>Araneidae</taxon>
        <taxon>Araneus</taxon>
    </lineage>
</organism>
<accession>A0A4Y2WD95</accession>
<reference evidence="3 4" key="1">
    <citation type="journal article" date="2019" name="Sci. Rep.">
        <title>Orb-weaving spider Araneus ventricosus genome elucidates the spidroin gene catalogue.</title>
        <authorList>
            <person name="Kono N."/>
            <person name="Nakamura H."/>
            <person name="Ohtoshi R."/>
            <person name="Moran D.A.P."/>
            <person name="Shinohara A."/>
            <person name="Yoshida Y."/>
            <person name="Fujiwara M."/>
            <person name="Mori M."/>
            <person name="Tomita M."/>
            <person name="Arakawa K."/>
        </authorList>
    </citation>
    <scope>NUCLEOTIDE SEQUENCE [LARGE SCALE GENOMIC DNA]</scope>
</reference>
<gene>
    <name evidence="3" type="ORF">AVEN_263199_1</name>
    <name evidence="2" type="ORF">AVEN_91958_1</name>
</gene>
<dbReference type="EMBL" id="BGPR01045721">
    <property type="protein sequence ID" value="GBO22643.1"/>
    <property type="molecule type" value="Genomic_DNA"/>
</dbReference>
<keyword evidence="4" id="KW-1185">Reference proteome</keyword>
<feature type="chain" id="PRO_5036129309" evidence="1">
    <location>
        <begin position="24"/>
        <end position="81"/>
    </location>
</feature>
<dbReference type="Proteomes" id="UP000499080">
    <property type="component" value="Unassembled WGS sequence"/>
</dbReference>
<feature type="signal peptide" evidence="1">
    <location>
        <begin position="1"/>
        <end position="23"/>
    </location>
</feature>
<protein>
    <submittedName>
        <fullName evidence="3">Uncharacterized protein</fullName>
    </submittedName>
</protein>
<dbReference type="EMBL" id="BGPR01059398">
    <property type="protein sequence ID" value="GBO35425.1"/>
    <property type="molecule type" value="Genomic_DNA"/>
</dbReference>